<evidence type="ECO:0000313" key="3">
    <source>
        <dbReference type="Proteomes" id="UP000295515"/>
    </source>
</evidence>
<keyword evidence="1" id="KW-0812">Transmembrane</keyword>
<dbReference type="Proteomes" id="UP000295515">
    <property type="component" value="Unassembled WGS sequence"/>
</dbReference>
<keyword evidence="3" id="KW-1185">Reference proteome</keyword>
<protein>
    <submittedName>
        <fullName evidence="2">Uncharacterized protein</fullName>
    </submittedName>
</protein>
<comment type="caution">
    <text evidence="2">The sequence shown here is derived from an EMBL/GenBank/DDBJ whole genome shotgun (WGS) entry which is preliminary data.</text>
</comment>
<dbReference type="EMBL" id="SMCQ01000029">
    <property type="protein sequence ID" value="TCV91743.1"/>
    <property type="molecule type" value="Genomic_DNA"/>
</dbReference>
<sequence>MKKKYNVMNRYNYYGYNLLFMIVNTIMIIILYNQGYLGMVTEDFSEILKSF</sequence>
<proteinExistence type="predicted"/>
<reference evidence="2 3" key="1">
    <citation type="submission" date="2019-03" db="EMBL/GenBank/DDBJ databases">
        <title>Genomic Encyclopedia of Type Strains, Phase IV (KMG-IV): sequencing the most valuable type-strain genomes for metagenomic binning, comparative biology and taxonomic classification.</title>
        <authorList>
            <person name="Goeker M."/>
        </authorList>
    </citation>
    <scope>NUCLEOTIDE SEQUENCE [LARGE SCALE GENOMIC DNA]</scope>
    <source>
        <strain evidence="2 3">DSM 29487</strain>
    </source>
</reference>
<accession>A0A4R3YLQ4</accession>
<organism evidence="2 3">
    <name type="scientific">Longibaculum muris</name>
    <dbReference type="NCBI Taxonomy" id="1796628"/>
    <lineage>
        <taxon>Bacteria</taxon>
        <taxon>Bacillati</taxon>
        <taxon>Bacillota</taxon>
        <taxon>Erysipelotrichia</taxon>
        <taxon>Erysipelotrichales</taxon>
        <taxon>Coprobacillaceae</taxon>
        <taxon>Longibaculum</taxon>
    </lineage>
</organism>
<evidence type="ECO:0000256" key="1">
    <source>
        <dbReference type="SAM" id="Phobius"/>
    </source>
</evidence>
<name>A0A4R3YLQ4_9FIRM</name>
<keyword evidence="1" id="KW-0472">Membrane</keyword>
<dbReference type="AlphaFoldDB" id="A0A4R3YLQ4"/>
<gene>
    <name evidence="2" type="ORF">EDD60_12910</name>
</gene>
<evidence type="ECO:0000313" key="2">
    <source>
        <dbReference type="EMBL" id="TCV91743.1"/>
    </source>
</evidence>
<feature type="transmembrane region" description="Helical" evidence="1">
    <location>
        <begin position="12"/>
        <end position="32"/>
    </location>
</feature>
<keyword evidence="1" id="KW-1133">Transmembrane helix</keyword>